<proteinExistence type="predicted"/>
<organism evidence="2 3">
    <name type="scientific">Streptomyces daqingensis</name>
    <dbReference type="NCBI Taxonomy" id="1472640"/>
    <lineage>
        <taxon>Bacteria</taxon>
        <taxon>Bacillati</taxon>
        <taxon>Actinomycetota</taxon>
        <taxon>Actinomycetes</taxon>
        <taxon>Kitasatosporales</taxon>
        <taxon>Streptomycetaceae</taxon>
        <taxon>Streptomyces</taxon>
    </lineage>
</organism>
<feature type="region of interest" description="Disordered" evidence="1">
    <location>
        <begin position="59"/>
        <end position="103"/>
    </location>
</feature>
<comment type="caution">
    <text evidence="2">The sequence shown here is derived from an EMBL/GenBank/DDBJ whole genome shotgun (WGS) entry which is preliminary data.</text>
</comment>
<evidence type="ECO:0000313" key="3">
    <source>
        <dbReference type="Proteomes" id="UP000631535"/>
    </source>
</evidence>
<reference evidence="3" key="1">
    <citation type="journal article" date="2019" name="Int. J. Syst. Evol. Microbiol.">
        <title>The Global Catalogue of Microorganisms (GCM) 10K type strain sequencing project: providing services to taxonomists for standard genome sequencing and annotation.</title>
        <authorList>
            <consortium name="The Broad Institute Genomics Platform"/>
            <consortium name="The Broad Institute Genome Sequencing Center for Infectious Disease"/>
            <person name="Wu L."/>
            <person name="Ma J."/>
        </authorList>
    </citation>
    <scope>NUCLEOTIDE SEQUENCE [LARGE SCALE GENOMIC DNA]</scope>
    <source>
        <strain evidence="3">CGMCC 4.7178</strain>
    </source>
</reference>
<name>A0ABQ2LT92_9ACTN</name>
<evidence type="ECO:0000256" key="1">
    <source>
        <dbReference type="SAM" id="MobiDB-lite"/>
    </source>
</evidence>
<gene>
    <name evidence="2" type="ORF">GCM10012287_04800</name>
</gene>
<feature type="compositionally biased region" description="Polar residues" evidence="1">
    <location>
        <begin position="77"/>
        <end position="90"/>
    </location>
</feature>
<protein>
    <submittedName>
        <fullName evidence="2">Uncharacterized protein</fullName>
    </submittedName>
</protein>
<keyword evidence="3" id="KW-1185">Reference proteome</keyword>
<dbReference type="Proteomes" id="UP000631535">
    <property type="component" value="Unassembled WGS sequence"/>
</dbReference>
<dbReference type="EMBL" id="BMMP01000001">
    <property type="protein sequence ID" value="GGO42883.1"/>
    <property type="molecule type" value="Genomic_DNA"/>
</dbReference>
<sequence length="103" mass="10970">MAAADPLSYGSALLEVKKSSPTLRRPPHPRPEKAVPLWVTNPALLEDFTSLKRYRCPAGLLPGRSERFATTAGPPSESETGPNRAGQSQPLGRGPKTLSDAHG</sequence>
<accession>A0ABQ2LT92</accession>
<evidence type="ECO:0000313" key="2">
    <source>
        <dbReference type="EMBL" id="GGO42883.1"/>
    </source>
</evidence>